<reference evidence="1" key="1">
    <citation type="submission" date="2022-04" db="EMBL/GenBank/DDBJ databases">
        <title>Carnegiea gigantea Genome sequencing and assembly v2.</title>
        <authorList>
            <person name="Copetti D."/>
            <person name="Sanderson M.J."/>
            <person name="Burquez A."/>
            <person name="Wojciechowski M.F."/>
        </authorList>
    </citation>
    <scope>NUCLEOTIDE SEQUENCE</scope>
    <source>
        <strain evidence="1">SGP5-SGP5p</strain>
        <tissue evidence="1">Aerial part</tissue>
    </source>
</reference>
<dbReference type="AlphaFoldDB" id="A0A9Q1JTU2"/>
<accession>A0A9Q1JTU2</accession>
<organism evidence="1 2">
    <name type="scientific">Carnegiea gigantea</name>
    <dbReference type="NCBI Taxonomy" id="171969"/>
    <lineage>
        <taxon>Eukaryota</taxon>
        <taxon>Viridiplantae</taxon>
        <taxon>Streptophyta</taxon>
        <taxon>Embryophyta</taxon>
        <taxon>Tracheophyta</taxon>
        <taxon>Spermatophyta</taxon>
        <taxon>Magnoliopsida</taxon>
        <taxon>eudicotyledons</taxon>
        <taxon>Gunneridae</taxon>
        <taxon>Pentapetalae</taxon>
        <taxon>Caryophyllales</taxon>
        <taxon>Cactineae</taxon>
        <taxon>Cactaceae</taxon>
        <taxon>Cactoideae</taxon>
        <taxon>Echinocereeae</taxon>
        <taxon>Carnegiea</taxon>
    </lineage>
</organism>
<keyword evidence="2" id="KW-1185">Reference proteome</keyword>
<name>A0A9Q1JTU2_9CARY</name>
<sequence>MAYTVSKQHQSFNGKKDFKKDENDHFRDHYKIKGYTIDRHKFDNFLITYVCQEVNKMLKEKSTLDSSAIHLNMMTSSGNRSSSTNVITSVFSTVQLSSDLWIGHKSHDNISVLHRPIMISLPDGSVKSVTLGGNVQLTSNIILHVLFVPYFKHNLCSKLLEITSLVAYFTTTGCEFQDPTTRKCSAEGKQHNGLYKLHAYALKLPDLMLELCYTKEVYS</sequence>
<evidence type="ECO:0000313" key="2">
    <source>
        <dbReference type="Proteomes" id="UP001153076"/>
    </source>
</evidence>
<gene>
    <name evidence="1" type="ORF">Cgig2_033552</name>
</gene>
<comment type="caution">
    <text evidence="1">The sequence shown here is derived from an EMBL/GenBank/DDBJ whole genome shotgun (WGS) entry which is preliminary data.</text>
</comment>
<dbReference type="Proteomes" id="UP001153076">
    <property type="component" value="Unassembled WGS sequence"/>
</dbReference>
<proteinExistence type="predicted"/>
<evidence type="ECO:0000313" key="1">
    <source>
        <dbReference type="EMBL" id="KAJ8430924.1"/>
    </source>
</evidence>
<protein>
    <submittedName>
        <fullName evidence="1">Uncharacterized protein</fullName>
    </submittedName>
</protein>
<dbReference type="EMBL" id="JAKOGI010000740">
    <property type="protein sequence ID" value="KAJ8430924.1"/>
    <property type="molecule type" value="Genomic_DNA"/>
</dbReference>